<keyword evidence="6" id="KW-0540">Nuclease</keyword>
<dbReference type="GO" id="GO:0008408">
    <property type="term" value="F:3'-5' exonuclease activity"/>
    <property type="evidence" value="ECO:0007669"/>
    <property type="project" value="TreeGrafter"/>
</dbReference>
<dbReference type="PANTHER" id="PTHR30231:SF37">
    <property type="entry name" value="EXODEOXYRIBONUCLEASE 10"/>
    <property type="match status" value="1"/>
</dbReference>
<organism evidence="6 7">
    <name type="scientific">Neisseria zalophi</name>
    <dbReference type="NCBI Taxonomy" id="640030"/>
    <lineage>
        <taxon>Bacteria</taxon>
        <taxon>Pseudomonadati</taxon>
        <taxon>Pseudomonadota</taxon>
        <taxon>Betaproteobacteria</taxon>
        <taxon>Neisseriales</taxon>
        <taxon>Neisseriaceae</taxon>
        <taxon>Neisseria</taxon>
    </lineage>
</organism>
<dbReference type="CDD" id="cd06127">
    <property type="entry name" value="DEDDh"/>
    <property type="match status" value="1"/>
</dbReference>
<dbReference type="GO" id="GO:0045004">
    <property type="term" value="P:DNA replication proofreading"/>
    <property type="evidence" value="ECO:0007669"/>
    <property type="project" value="TreeGrafter"/>
</dbReference>
<evidence type="ECO:0000256" key="3">
    <source>
        <dbReference type="ARBA" id="ARBA00026073"/>
    </source>
</evidence>
<keyword evidence="6" id="KW-0378">Hydrolase</keyword>
<feature type="domain" description="Exonuclease" evidence="5">
    <location>
        <begin position="20"/>
        <end position="184"/>
    </location>
</feature>
<dbReference type="Gene3D" id="3.30.420.10">
    <property type="entry name" value="Ribonuclease H-like superfamily/Ribonuclease H"/>
    <property type="match status" value="1"/>
</dbReference>
<comment type="function">
    <text evidence="2">DNA polymerase III is a complex, multichain enzyme responsible for most of the replicative synthesis in bacteria. The epsilon subunit contain the editing function and is a proofreading 3'-5' exonuclease.</text>
</comment>
<evidence type="ECO:0000259" key="5">
    <source>
        <dbReference type="SMART" id="SM00479"/>
    </source>
</evidence>
<dbReference type="EMBL" id="CP031700">
    <property type="protein sequence ID" value="QEY25481.1"/>
    <property type="molecule type" value="Genomic_DNA"/>
</dbReference>
<dbReference type="SUPFAM" id="SSF53098">
    <property type="entry name" value="Ribonuclease H-like"/>
    <property type="match status" value="1"/>
</dbReference>
<dbReference type="SMART" id="SM00479">
    <property type="entry name" value="EXOIII"/>
    <property type="match status" value="1"/>
</dbReference>
<evidence type="ECO:0000313" key="7">
    <source>
        <dbReference type="Proteomes" id="UP000325713"/>
    </source>
</evidence>
<dbReference type="GO" id="GO:0003677">
    <property type="term" value="F:DNA binding"/>
    <property type="evidence" value="ECO:0007669"/>
    <property type="project" value="InterPro"/>
</dbReference>
<evidence type="ECO:0000256" key="2">
    <source>
        <dbReference type="ARBA" id="ARBA00025483"/>
    </source>
</evidence>
<evidence type="ECO:0000256" key="1">
    <source>
        <dbReference type="ARBA" id="ARBA00012417"/>
    </source>
</evidence>
<dbReference type="Proteomes" id="UP000325713">
    <property type="component" value="Chromosome"/>
</dbReference>
<dbReference type="InterPro" id="IPR006054">
    <property type="entry name" value="DnaQ"/>
</dbReference>
<protein>
    <recommendedName>
        <fullName evidence="1">DNA-directed DNA polymerase</fullName>
        <ecNumber evidence="1">2.7.7.7</ecNumber>
    </recommendedName>
</protein>
<accession>A0A5J6PRY0</accession>
<dbReference type="KEGG" id="nzl:D0T92_02290"/>
<dbReference type="GO" id="GO:0005829">
    <property type="term" value="C:cytosol"/>
    <property type="evidence" value="ECO:0007669"/>
    <property type="project" value="TreeGrafter"/>
</dbReference>
<evidence type="ECO:0000256" key="4">
    <source>
        <dbReference type="ARBA" id="ARBA00049244"/>
    </source>
</evidence>
<dbReference type="InterPro" id="IPR012337">
    <property type="entry name" value="RNaseH-like_sf"/>
</dbReference>
<evidence type="ECO:0000313" key="6">
    <source>
        <dbReference type="EMBL" id="QEY25481.1"/>
    </source>
</evidence>
<dbReference type="InterPro" id="IPR036397">
    <property type="entry name" value="RNaseH_sf"/>
</dbReference>
<comment type="subunit">
    <text evidence="3">DNA polymerase III contains a core (composed of alpha, epsilon and theta chains) that associates with a tau subunit. This core dimerizes to form the POLIII' complex. PolIII' associates with the gamma complex (composed of gamma, delta, delta', psi and chi chains) and with the beta chain to form the complete DNA polymerase III complex.</text>
</comment>
<dbReference type="PANTHER" id="PTHR30231">
    <property type="entry name" value="DNA POLYMERASE III SUBUNIT EPSILON"/>
    <property type="match status" value="1"/>
</dbReference>
<comment type="catalytic activity">
    <reaction evidence="4">
        <text>DNA(n) + a 2'-deoxyribonucleoside 5'-triphosphate = DNA(n+1) + diphosphate</text>
        <dbReference type="Rhea" id="RHEA:22508"/>
        <dbReference type="Rhea" id="RHEA-COMP:17339"/>
        <dbReference type="Rhea" id="RHEA-COMP:17340"/>
        <dbReference type="ChEBI" id="CHEBI:33019"/>
        <dbReference type="ChEBI" id="CHEBI:61560"/>
        <dbReference type="ChEBI" id="CHEBI:173112"/>
        <dbReference type="EC" id="2.7.7.7"/>
    </reaction>
</comment>
<dbReference type="RefSeq" id="WP_151049825.1">
    <property type="nucleotide sequence ID" value="NZ_CP031700.1"/>
</dbReference>
<dbReference type="EC" id="2.7.7.7" evidence="1"/>
<dbReference type="Pfam" id="PF00929">
    <property type="entry name" value="RNase_T"/>
    <property type="match status" value="1"/>
</dbReference>
<dbReference type="FunFam" id="3.30.420.10:FF:000045">
    <property type="entry name" value="3'-5' exonuclease DinG"/>
    <property type="match status" value="1"/>
</dbReference>
<sequence length="464" mass="51537">MAQAPYWPQLAAYFARLAAPVAVLDIESTGGHFYQDRITEVALLRFDNGRVKSYQWLVNPQQPISSFITGLTGISNEMVADAPVFSDVAAELLPLLRGTVLVAHNSRFDYTFLRHEFHRVGIDFAAPALCTVQLSRRLYPQFHKHNLDSIIERFSIEVESRHRAMADVVALADFLEKSLIEKGGEWEKQYRALMNPKMLPAWLPPMLAQQIYALPDTHGVSVWLDGKGKALDIRVHEKAFSEISARAQQDKSSLFICGVDQLVFVSAVGGLHAIWLKAQLMTKYGLRPSESRGKYLTVDFIPDERQRLQARIVPMVCGNQKKPPNGLFLHKKSAKKALSIWAQAYGLCPSSLDLLPVTLAQDAPCPVYVVGKCEGDCISDEGVDIQNQRIVAQASRLPVVDWGSARKVEIVETDEVSGRSVALCCVSGALALPDGAWYFDESLPALLKTKFKQGKHVVRVLEAV</sequence>
<proteinExistence type="predicted"/>
<dbReference type="OrthoDB" id="9803913at2"/>
<keyword evidence="7" id="KW-1185">Reference proteome</keyword>
<gene>
    <name evidence="6" type="ORF">D0T92_02290</name>
</gene>
<dbReference type="NCBIfam" id="TIGR00573">
    <property type="entry name" value="dnaq"/>
    <property type="match status" value="1"/>
</dbReference>
<dbReference type="AlphaFoldDB" id="A0A5J6PRY0"/>
<dbReference type="GO" id="GO:0003887">
    <property type="term" value="F:DNA-directed DNA polymerase activity"/>
    <property type="evidence" value="ECO:0007669"/>
    <property type="project" value="UniProtKB-EC"/>
</dbReference>
<keyword evidence="6" id="KW-0269">Exonuclease</keyword>
<name>A0A5J6PRY0_9NEIS</name>
<reference evidence="6 7" key="1">
    <citation type="submission" date="2018-08" db="EMBL/GenBank/DDBJ databases">
        <title>Neisseria zalophi ATCC BAA-2455 complete genome.</title>
        <authorList>
            <person name="Veseli I.A."/>
            <person name="Buttler R."/>
            <person name="Mascarenhas dos Santos A.C."/>
            <person name="Pombert J.-F."/>
        </authorList>
    </citation>
    <scope>NUCLEOTIDE SEQUENCE [LARGE SCALE GENOMIC DNA]</scope>
    <source>
        <strain evidence="6 7">ATCC BAA-2455</strain>
    </source>
</reference>
<dbReference type="InterPro" id="IPR013520">
    <property type="entry name" value="Ribonucl_H"/>
</dbReference>